<dbReference type="InterPro" id="IPR044730">
    <property type="entry name" value="RNase_H-like_dom_plant"/>
</dbReference>
<dbReference type="AlphaFoldDB" id="A0A8S9MJY2"/>
<organism evidence="4 5">
    <name type="scientific">Brassica cretica</name>
    <name type="common">Mustard</name>
    <dbReference type="NCBI Taxonomy" id="69181"/>
    <lineage>
        <taxon>Eukaryota</taxon>
        <taxon>Viridiplantae</taxon>
        <taxon>Streptophyta</taxon>
        <taxon>Embryophyta</taxon>
        <taxon>Tracheophyta</taxon>
        <taxon>Spermatophyta</taxon>
        <taxon>Magnoliopsida</taxon>
        <taxon>eudicotyledons</taxon>
        <taxon>Gunneridae</taxon>
        <taxon>Pentapetalae</taxon>
        <taxon>rosids</taxon>
        <taxon>malvids</taxon>
        <taxon>Brassicales</taxon>
        <taxon>Brassicaceae</taxon>
        <taxon>Brassiceae</taxon>
        <taxon>Brassica</taxon>
    </lineage>
</organism>
<evidence type="ECO:0000313" key="4">
    <source>
        <dbReference type="EMBL" id="KAF2617696.1"/>
    </source>
</evidence>
<sequence length="274" mass="31556">MIDGSWTSTAQFSGYGWVWLDCLGNVQLMGARNHIRRESALQLEMEALRLAMESMLQHSTCQSFRTDCKDLIVMINEPHVWPSFETELERIETPKICIPDFKITYIPRAQNQISDFLARTARHVTNPHGIRVPSSVFLLSGGLHNESTQKHHGFFVPNVEYLKDPEGLLTYLGLKVKRDFMCLYCSELCHAFSSLEAVRKHMEAKSHCKLHYGDKKEARNRIQLSLWSLLLLLMRPSDHSYFEEHETCSHHRNPHVISGTPRSLSRMLANPPDL</sequence>
<evidence type="ECO:0000259" key="3">
    <source>
        <dbReference type="Pfam" id="PF13456"/>
    </source>
</evidence>
<dbReference type="Gene3D" id="3.30.420.10">
    <property type="entry name" value="Ribonuclease H-like superfamily/Ribonuclease H"/>
    <property type="match status" value="1"/>
</dbReference>
<evidence type="ECO:0008006" key="6">
    <source>
        <dbReference type="Google" id="ProtNLM"/>
    </source>
</evidence>
<gene>
    <name evidence="4" type="ORF">F2Q68_00039875</name>
</gene>
<feature type="region of interest" description="Disordered" evidence="1">
    <location>
        <begin position="253"/>
        <end position="274"/>
    </location>
</feature>
<name>A0A8S9MJY2_BRACR</name>
<accession>A0A8S9MJY2</accession>
<dbReference type="Proteomes" id="UP000712281">
    <property type="component" value="Unassembled WGS sequence"/>
</dbReference>
<protein>
    <recommendedName>
        <fullName evidence="6">C2H2-type domain-containing protein</fullName>
    </recommendedName>
</protein>
<feature type="domain" description="RNase H type-1" evidence="3">
    <location>
        <begin position="2"/>
        <end position="120"/>
    </location>
</feature>
<dbReference type="SUPFAM" id="SSF53098">
    <property type="entry name" value="Ribonuclease H-like"/>
    <property type="match status" value="1"/>
</dbReference>
<dbReference type="Pfam" id="PF12756">
    <property type="entry name" value="zf-C2H2_2"/>
    <property type="match status" value="1"/>
</dbReference>
<dbReference type="PANTHER" id="PTHR13182:SF8">
    <property type="entry name" value="CYTOPLASMIC 60S SUBUNIT BIOGENESIS FACTOR ZNF622"/>
    <property type="match status" value="1"/>
</dbReference>
<reference evidence="4" key="1">
    <citation type="submission" date="2019-12" db="EMBL/GenBank/DDBJ databases">
        <title>Genome sequencing and annotation of Brassica cretica.</title>
        <authorList>
            <person name="Studholme D.J."/>
            <person name="Sarris P.F."/>
        </authorList>
    </citation>
    <scope>NUCLEOTIDE SEQUENCE</scope>
    <source>
        <strain evidence="4">PFS-001/15</strain>
        <tissue evidence="4">Leaf</tissue>
    </source>
</reference>
<dbReference type="PANTHER" id="PTHR13182">
    <property type="entry name" value="ZINC FINGER PROTEIN 622"/>
    <property type="match status" value="1"/>
</dbReference>
<dbReference type="EMBL" id="QGKW02000007">
    <property type="protein sequence ID" value="KAF2617696.1"/>
    <property type="molecule type" value="Genomic_DNA"/>
</dbReference>
<comment type="caution">
    <text evidence="4">The sequence shown here is derived from an EMBL/GenBank/DDBJ whole genome shotgun (WGS) entry which is preliminary data.</text>
</comment>
<dbReference type="Pfam" id="PF13456">
    <property type="entry name" value="RVT_3"/>
    <property type="match status" value="1"/>
</dbReference>
<feature type="domain" description="ZN622/Rei1/Reh1 zinc finger C2H2-type" evidence="2">
    <location>
        <begin position="149"/>
        <end position="218"/>
    </location>
</feature>
<evidence type="ECO:0000256" key="1">
    <source>
        <dbReference type="SAM" id="MobiDB-lite"/>
    </source>
</evidence>
<evidence type="ECO:0000313" key="5">
    <source>
        <dbReference type="Proteomes" id="UP000712281"/>
    </source>
</evidence>
<dbReference type="GO" id="GO:0030687">
    <property type="term" value="C:preribosome, large subunit precursor"/>
    <property type="evidence" value="ECO:0007669"/>
    <property type="project" value="TreeGrafter"/>
</dbReference>
<dbReference type="InterPro" id="IPR012337">
    <property type="entry name" value="RNaseH-like_sf"/>
</dbReference>
<dbReference type="CDD" id="cd06222">
    <property type="entry name" value="RNase_H_like"/>
    <property type="match status" value="1"/>
</dbReference>
<dbReference type="InterPro" id="IPR041661">
    <property type="entry name" value="ZN622/Rei1/Reh1_Znf-C2H2"/>
</dbReference>
<dbReference type="InterPro" id="IPR036397">
    <property type="entry name" value="RNaseH_sf"/>
</dbReference>
<dbReference type="InterPro" id="IPR002156">
    <property type="entry name" value="RNaseH_domain"/>
</dbReference>
<dbReference type="InterPro" id="IPR040025">
    <property type="entry name" value="Znf622/Rei1/Reh1"/>
</dbReference>
<evidence type="ECO:0000259" key="2">
    <source>
        <dbReference type="Pfam" id="PF12756"/>
    </source>
</evidence>
<dbReference type="GO" id="GO:0004523">
    <property type="term" value="F:RNA-DNA hybrid ribonuclease activity"/>
    <property type="evidence" value="ECO:0007669"/>
    <property type="project" value="InterPro"/>
</dbReference>
<proteinExistence type="predicted"/>
<dbReference type="GO" id="GO:0042273">
    <property type="term" value="P:ribosomal large subunit biogenesis"/>
    <property type="evidence" value="ECO:0007669"/>
    <property type="project" value="TreeGrafter"/>
</dbReference>
<dbReference type="GO" id="GO:0003676">
    <property type="term" value="F:nucleic acid binding"/>
    <property type="evidence" value="ECO:0007669"/>
    <property type="project" value="InterPro"/>
</dbReference>